<dbReference type="eggNOG" id="ENOG502S1KM">
    <property type="taxonomic scope" value="Eukaryota"/>
</dbReference>
<evidence type="ECO:0000256" key="4">
    <source>
        <dbReference type="ARBA" id="ARBA00024819"/>
    </source>
</evidence>
<organism evidence="6 7">
    <name type="scientific">Erinaceus europaeus</name>
    <name type="common">Western European hedgehog</name>
    <dbReference type="NCBI Taxonomy" id="9365"/>
    <lineage>
        <taxon>Eukaryota</taxon>
        <taxon>Metazoa</taxon>
        <taxon>Chordata</taxon>
        <taxon>Craniata</taxon>
        <taxon>Vertebrata</taxon>
        <taxon>Euteleostomi</taxon>
        <taxon>Mammalia</taxon>
        <taxon>Eutheria</taxon>
        <taxon>Laurasiatheria</taxon>
        <taxon>Eulipotyphla</taxon>
        <taxon>Erinaceidae</taxon>
        <taxon>Erinaceinae</taxon>
        <taxon>Erinaceus</taxon>
    </lineage>
</organism>
<dbReference type="Proteomes" id="UP001652624">
    <property type="component" value="Chromosome 8"/>
</dbReference>
<accession>A0A1S3ABA5</accession>
<sequence length="205" mass="23361">MAQDLDELLDEIEAKLCRPDPLKLGKAEQSRGGDLLGRERQRAEMMENLRSTETIKKEDDIDSLINEIFEETNFDQKPLKLTAKSSVNTPIRASIEGHGKSCSPVYLGGTTAPCGVGTNTTQRVCNNLRCIACDFLVVTYDDYIWDKSCDYLFFRNNMPESRKLKTKLMKQKGARAYACQCSWRNIEEVTPLQSDRQLRWVCGKH</sequence>
<keyword evidence="6" id="KW-1185">Reference proteome</keyword>
<dbReference type="InParanoid" id="A0A1S3ABA5"/>
<evidence type="ECO:0000313" key="6">
    <source>
        <dbReference type="Proteomes" id="UP001652624"/>
    </source>
</evidence>
<dbReference type="OrthoDB" id="259905at2759"/>
<evidence type="ECO:0000256" key="5">
    <source>
        <dbReference type="ARBA" id="ARBA00026215"/>
    </source>
</evidence>
<dbReference type="GO" id="GO:0001917">
    <property type="term" value="C:photoreceptor inner segment"/>
    <property type="evidence" value="ECO:0007669"/>
    <property type="project" value="UniProtKB-SubCell"/>
</dbReference>
<gene>
    <name evidence="7" type="primary">CFAP418</name>
</gene>
<dbReference type="RefSeq" id="XP_007532273.1">
    <property type="nucleotide sequence ID" value="XM_007532211.3"/>
</dbReference>
<dbReference type="Pfam" id="PF14996">
    <property type="entry name" value="RMP"/>
    <property type="match status" value="1"/>
</dbReference>
<evidence type="ECO:0000256" key="3">
    <source>
        <dbReference type="ARBA" id="ARBA00022490"/>
    </source>
</evidence>
<comment type="function">
    <text evidence="4">May be involved in photoreceptor outer segment disk morphogenesis.</text>
</comment>
<evidence type="ECO:0000256" key="1">
    <source>
        <dbReference type="ARBA" id="ARBA00004437"/>
    </source>
</evidence>
<dbReference type="PANTHER" id="PTHR33958">
    <property type="entry name" value="PROTEIN C8ORF37"/>
    <property type="match status" value="1"/>
</dbReference>
<keyword evidence="7" id="KW-0966">Cell projection</keyword>
<name>A0A1S3ABA5_ERIEU</name>
<keyword evidence="7" id="KW-0282">Flagellum</keyword>
<evidence type="ECO:0000313" key="7">
    <source>
        <dbReference type="RefSeq" id="XP_007532273.1"/>
    </source>
</evidence>
<reference evidence="7" key="1">
    <citation type="submission" date="2025-08" db="UniProtKB">
        <authorList>
            <consortium name="RefSeq"/>
        </authorList>
    </citation>
    <scope>IDENTIFICATION</scope>
</reference>
<comment type="subcellular location">
    <subcellularLocation>
        <location evidence="2">Cytoplasm</location>
    </subcellularLocation>
    <subcellularLocation>
        <location evidence="1">Photoreceptor inner segment</location>
    </subcellularLocation>
</comment>
<evidence type="ECO:0000256" key="2">
    <source>
        <dbReference type="ARBA" id="ARBA00004496"/>
    </source>
</evidence>
<dbReference type="FunCoup" id="A0A1S3ABA5">
    <property type="interactions" value="1493"/>
</dbReference>
<proteinExistence type="predicted"/>
<keyword evidence="7" id="KW-0969">Cilium</keyword>
<dbReference type="GO" id="GO:0005829">
    <property type="term" value="C:cytosol"/>
    <property type="evidence" value="ECO:0007669"/>
    <property type="project" value="TreeGrafter"/>
</dbReference>
<dbReference type="InterPro" id="IPR029239">
    <property type="entry name" value="CFAP418"/>
</dbReference>
<dbReference type="PANTHER" id="PTHR33958:SF1">
    <property type="entry name" value="CILIA- AND FLAGELLA-ASSOCIATED PROTEIN 418"/>
    <property type="match status" value="1"/>
</dbReference>
<keyword evidence="3" id="KW-0963">Cytoplasm</keyword>
<protein>
    <recommendedName>
        <fullName evidence="5">Cilia- and flagella-associated protein 418</fullName>
    </recommendedName>
</protein>
<dbReference type="AlphaFoldDB" id="A0A1S3ABA5"/>
<dbReference type="STRING" id="9365.ENSEEUP00000011629"/>